<dbReference type="RefSeq" id="WP_189496890.1">
    <property type="nucleotide sequence ID" value="NZ_BMZH01000005.1"/>
</dbReference>
<evidence type="ECO:0000256" key="3">
    <source>
        <dbReference type="ARBA" id="ARBA00022475"/>
    </source>
</evidence>
<proteinExistence type="inferred from homology"/>
<evidence type="ECO:0000256" key="6">
    <source>
        <dbReference type="ARBA" id="ARBA00022989"/>
    </source>
</evidence>
<accession>A0A8J3CQL3</accession>
<dbReference type="AlphaFoldDB" id="A0A8J3CQL3"/>
<evidence type="ECO:0000256" key="9">
    <source>
        <dbReference type="SAM" id="Phobius"/>
    </source>
</evidence>
<evidence type="ECO:0000256" key="7">
    <source>
        <dbReference type="ARBA" id="ARBA00023136"/>
    </source>
</evidence>
<reference evidence="10" key="2">
    <citation type="submission" date="2020-09" db="EMBL/GenBank/DDBJ databases">
        <authorList>
            <person name="Sun Q."/>
            <person name="Kim S."/>
        </authorList>
    </citation>
    <scope>NUCLEOTIDE SEQUENCE</scope>
    <source>
        <strain evidence="10">KCTC 32513</strain>
    </source>
</reference>
<evidence type="ECO:0000256" key="1">
    <source>
        <dbReference type="ARBA" id="ARBA00004429"/>
    </source>
</evidence>
<keyword evidence="4" id="KW-0997">Cell inner membrane</keyword>
<keyword evidence="5 9" id="KW-0812">Transmembrane</keyword>
<keyword evidence="7 9" id="KW-0472">Membrane</keyword>
<keyword evidence="11" id="KW-1185">Reference proteome</keyword>
<sequence>MENFTPVSAAIGGAMIGLSAVWLMASAGRIAGISGIVGGALDAGKGDKLWRWTFLAGLLLAPLIVGFFDASFLEIDFPTTGSLLVLAAVLVGIGTQLGNGCTSGHGVCGNARLSIRSLLATLTFMGTGIVTVFIMRSLGGV</sequence>
<dbReference type="GO" id="GO:0005886">
    <property type="term" value="C:plasma membrane"/>
    <property type="evidence" value="ECO:0007669"/>
    <property type="project" value="UniProtKB-SubCell"/>
</dbReference>
<feature type="transmembrane region" description="Helical" evidence="9">
    <location>
        <begin position="113"/>
        <end position="135"/>
    </location>
</feature>
<comment type="similarity">
    <text evidence="8">Belongs to the TsuA/YedE (TC 9.B.102) family.</text>
</comment>
<keyword evidence="6 9" id="KW-1133">Transmembrane helix</keyword>
<dbReference type="PANTHER" id="PTHR30574:SF1">
    <property type="entry name" value="SULPHUR TRANSPORT DOMAIN-CONTAINING PROTEIN"/>
    <property type="match status" value="1"/>
</dbReference>
<feature type="transmembrane region" description="Helical" evidence="9">
    <location>
        <begin position="49"/>
        <end position="68"/>
    </location>
</feature>
<gene>
    <name evidence="10" type="ORF">GCM10009069_14250</name>
</gene>
<feature type="transmembrane region" description="Helical" evidence="9">
    <location>
        <begin position="80"/>
        <end position="101"/>
    </location>
</feature>
<dbReference type="Proteomes" id="UP000634004">
    <property type="component" value="Unassembled WGS sequence"/>
</dbReference>
<protein>
    <submittedName>
        <fullName evidence="10">Membrane protein</fullName>
    </submittedName>
</protein>
<reference evidence="10" key="1">
    <citation type="journal article" date="2014" name="Int. J. Syst. Evol. Microbiol.">
        <title>Complete genome sequence of Corynebacterium casei LMG S-19264T (=DSM 44701T), isolated from a smear-ripened cheese.</title>
        <authorList>
            <consortium name="US DOE Joint Genome Institute (JGI-PGF)"/>
            <person name="Walter F."/>
            <person name="Albersmeier A."/>
            <person name="Kalinowski J."/>
            <person name="Ruckert C."/>
        </authorList>
    </citation>
    <scope>NUCLEOTIDE SEQUENCE</scope>
    <source>
        <strain evidence="10">KCTC 32513</strain>
    </source>
</reference>
<organism evidence="10 11">
    <name type="scientific">Algimonas arctica</name>
    <dbReference type="NCBI Taxonomy" id="1479486"/>
    <lineage>
        <taxon>Bacteria</taxon>
        <taxon>Pseudomonadati</taxon>
        <taxon>Pseudomonadota</taxon>
        <taxon>Alphaproteobacteria</taxon>
        <taxon>Maricaulales</taxon>
        <taxon>Robiginitomaculaceae</taxon>
        <taxon>Algimonas</taxon>
    </lineage>
</organism>
<evidence type="ECO:0000256" key="4">
    <source>
        <dbReference type="ARBA" id="ARBA00022519"/>
    </source>
</evidence>
<keyword evidence="3" id="KW-1003">Cell membrane</keyword>
<dbReference type="EMBL" id="BMZH01000005">
    <property type="protein sequence ID" value="GHA92383.1"/>
    <property type="molecule type" value="Genomic_DNA"/>
</dbReference>
<keyword evidence="2" id="KW-0813">Transport</keyword>
<evidence type="ECO:0000313" key="11">
    <source>
        <dbReference type="Proteomes" id="UP000634004"/>
    </source>
</evidence>
<comment type="caution">
    <text evidence="10">The sequence shown here is derived from an EMBL/GenBank/DDBJ whole genome shotgun (WGS) entry which is preliminary data.</text>
</comment>
<comment type="subcellular location">
    <subcellularLocation>
        <location evidence="1">Cell inner membrane</location>
        <topology evidence="1">Multi-pass membrane protein</topology>
    </subcellularLocation>
</comment>
<dbReference type="InterPro" id="IPR007272">
    <property type="entry name" value="Sulf_transp_TsuA/YedE"/>
</dbReference>
<name>A0A8J3CQL3_9PROT</name>
<evidence type="ECO:0000256" key="5">
    <source>
        <dbReference type="ARBA" id="ARBA00022692"/>
    </source>
</evidence>
<evidence type="ECO:0000256" key="8">
    <source>
        <dbReference type="ARBA" id="ARBA00035655"/>
    </source>
</evidence>
<dbReference type="PANTHER" id="PTHR30574">
    <property type="entry name" value="INNER MEMBRANE PROTEIN YEDE"/>
    <property type="match status" value="1"/>
</dbReference>
<evidence type="ECO:0000256" key="2">
    <source>
        <dbReference type="ARBA" id="ARBA00022448"/>
    </source>
</evidence>
<evidence type="ECO:0000313" key="10">
    <source>
        <dbReference type="EMBL" id="GHA92383.1"/>
    </source>
</evidence>
<feature type="transmembrane region" description="Helical" evidence="9">
    <location>
        <begin position="6"/>
        <end position="28"/>
    </location>
</feature>